<keyword evidence="11" id="KW-0808">Transferase</keyword>
<keyword evidence="10" id="KW-0169">Cobalamin biosynthesis</keyword>
<dbReference type="EC" id="2.7.1.156" evidence="8"/>
<reference evidence="19" key="1">
    <citation type="journal article" date="2019" name="Int. J. Syst. Evol. Microbiol.">
        <title>The Global Catalogue of Microorganisms (GCM) 10K type strain sequencing project: providing services to taxonomists for standard genome sequencing and annotation.</title>
        <authorList>
            <consortium name="The Broad Institute Genomics Platform"/>
            <consortium name="The Broad Institute Genome Sequencing Center for Infectious Disease"/>
            <person name="Wu L."/>
            <person name="Ma J."/>
        </authorList>
    </citation>
    <scope>NUCLEOTIDE SEQUENCE [LARGE SCALE GENOMIC DNA]</scope>
    <source>
        <strain evidence="19">CGMCC 4.7371</strain>
    </source>
</reference>
<evidence type="ECO:0000256" key="1">
    <source>
        <dbReference type="ARBA" id="ARBA00000312"/>
    </source>
</evidence>
<dbReference type="PANTHER" id="PTHR34848:SF1">
    <property type="entry name" value="BIFUNCTIONAL ADENOSYLCOBALAMIN BIOSYNTHESIS PROTEIN COBU"/>
    <property type="match status" value="1"/>
</dbReference>
<keyword evidence="19" id="KW-1185">Reference proteome</keyword>
<evidence type="ECO:0000256" key="9">
    <source>
        <dbReference type="ARBA" id="ARBA00012523"/>
    </source>
</evidence>
<evidence type="ECO:0000256" key="5">
    <source>
        <dbReference type="ARBA" id="ARBA00004692"/>
    </source>
</evidence>
<dbReference type="EC" id="2.7.7.62" evidence="9"/>
<evidence type="ECO:0000256" key="2">
    <source>
        <dbReference type="ARBA" id="ARBA00000711"/>
    </source>
</evidence>
<dbReference type="InterPro" id="IPR027417">
    <property type="entry name" value="P-loop_NTPase"/>
</dbReference>
<dbReference type="PANTHER" id="PTHR34848">
    <property type="match status" value="1"/>
</dbReference>
<dbReference type="EMBL" id="BMNI01000010">
    <property type="protein sequence ID" value="GGO92985.1"/>
    <property type="molecule type" value="Genomic_DNA"/>
</dbReference>
<evidence type="ECO:0000256" key="8">
    <source>
        <dbReference type="ARBA" id="ARBA00012016"/>
    </source>
</evidence>
<keyword evidence="14" id="KW-0067">ATP-binding</keyword>
<comment type="caution">
    <text evidence="18">The sequence shown here is derived from an EMBL/GenBank/DDBJ whole genome shotgun (WGS) entry which is preliminary data.</text>
</comment>
<comment type="pathway">
    <text evidence="6">Cofactor biosynthesis; adenosylcobalamin biosynthesis; adenosylcobalamin from cob(II)yrinate a,c-diamide: step 5/7.</text>
</comment>
<comment type="function">
    <text evidence="4">Catalyzes ATP-dependent phosphorylation of adenosylcobinamide and addition of GMP to adenosylcobinamide phosphate.</text>
</comment>
<comment type="catalytic activity">
    <reaction evidence="3">
        <text>adenosylcob(III)inamide + GTP = adenosylcob(III)inamide phosphate + GDP + H(+)</text>
        <dbReference type="Rhea" id="RHEA:15765"/>
        <dbReference type="ChEBI" id="CHEBI:2480"/>
        <dbReference type="ChEBI" id="CHEBI:15378"/>
        <dbReference type="ChEBI" id="CHEBI:37565"/>
        <dbReference type="ChEBI" id="CHEBI:58189"/>
        <dbReference type="ChEBI" id="CHEBI:58502"/>
        <dbReference type="EC" id="2.7.1.156"/>
    </reaction>
</comment>
<dbReference type="CDD" id="cd00544">
    <property type="entry name" value="CobU"/>
    <property type="match status" value="1"/>
</dbReference>
<protein>
    <recommendedName>
        <fullName evidence="16">Adenosylcobinamide kinase</fullName>
        <ecNumber evidence="8">2.7.1.156</ecNumber>
        <ecNumber evidence="9">2.7.7.62</ecNumber>
    </recommendedName>
    <alternativeName>
        <fullName evidence="17">Adenosylcobinamide-phosphate guanylyltransferase</fullName>
    </alternativeName>
</protein>
<comment type="catalytic activity">
    <reaction evidence="1">
        <text>adenosylcob(III)inamide + ATP = adenosylcob(III)inamide phosphate + ADP + H(+)</text>
        <dbReference type="Rhea" id="RHEA:15769"/>
        <dbReference type="ChEBI" id="CHEBI:2480"/>
        <dbReference type="ChEBI" id="CHEBI:15378"/>
        <dbReference type="ChEBI" id="CHEBI:30616"/>
        <dbReference type="ChEBI" id="CHEBI:58502"/>
        <dbReference type="ChEBI" id="CHEBI:456216"/>
        <dbReference type="EC" id="2.7.1.156"/>
    </reaction>
</comment>
<evidence type="ECO:0000256" key="17">
    <source>
        <dbReference type="ARBA" id="ARBA00030571"/>
    </source>
</evidence>
<evidence type="ECO:0000256" key="13">
    <source>
        <dbReference type="ARBA" id="ARBA00022777"/>
    </source>
</evidence>
<sequence length="176" mass="19077">MKTLVIGGARSGKSRYAESLLLDRPDTTYVATGYPAAADDTDWAERVAVHRARRPASWSVEETMDVARLVSEPGGPILVDCMTLWLTRLMDAQNCWTDEGWSRGAEGLRTEVADFVDTVAGAGRELVLVTNEVGQGVVPADPGTRRFVDEMGALNAALGRVVDDVVWCVAGRQVRL</sequence>
<comment type="similarity">
    <text evidence="7">Belongs to the CobU/CobP family.</text>
</comment>
<dbReference type="InterPro" id="IPR003203">
    <property type="entry name" value="CobU/CobP"/>
</dbReference>
<keyword evidence="15" id="KW-0342">GTP-binding</keyword>
<comment type="pathway">
    <text evidence="5">Cofactor biosynthesis; adenosylcobalamin biosynthesis; adenosylcobalamin from cob(II)yrinate a,c-diamide: step 6/7.</text>
</comment>
<evidence type="ECO:0000256" key="14">
    <source>
        <dbReference type="ARBA" id="ARBA00022840"/>
    </source>
</evidence>
<evidence type="ECO:0000313" key="19">
    <source>
        <dbReference type="Proteomes" id="UP000655410"/>
    </source>
</evidence>
<evidence type="ECO:0000256" key="4">
    <source>
        <dbReference type="ARBA" id="ARBA00003889"/>
    </source>
</evidence>
<accession>A0ABQ2NCR3</accession>
<evidence type="ECO:0000256" key="12">
    <source>
        <dbReference type="ARBA" id="ARBA00022741"/>
    </source>
</evidence>
<organism evidence="18 19">
    <name type="scientific">Nocardioides phosphati</name>
    <dbReference type="NCBI Taxonomy" id="1867775"/>
    <lineage>
        <taxon>Bacteria</taxon>
        <taxon>Bacillati</taxon>
        <taxon>Actinomycetota</taxon>
        <taxon>Actinomycetes</taxon>
        <taxon>Propionibacteriales</taxon>
        <taxon>Nocardioidaceae</taxon>
        <taxon>Nocardioides</taxon>
    </lineage>
</organism>
<dbReference type="SUPFAM" id="SSF52540">
    <property type="entry name" value="P-loop containing nucleoside triphosphate hydrolases"/>
    <property type="match status" value="1"/>
</dbReference>
<evidence type="ECO:0000256" key="10">
    <source>
        <dbReference type="ARBA" id="ARBA00022573"/>
    </source>
</evidence>
<dbReference type="Gene3D" id="3.40.50.300">
    <property type="entry name" value="P-loop containing nucleotide triphosphate hydrolases"/>
    <property type="match status" value="1"/>
</dbReference>
<evidence type="ECO:0000256" key="3">
    <source>
        <dbReference type="ARBA" id="ARBA00001522"/>
    </source>
</evidence>
<evidence type="ECO:0000256" key="11">
    <source>
        <dbReference type="ARBA" id="ARBA00022679"/>
    </source>
</evidence>
<dbReference type="Proteomes" id="UP000655410">
    <property type="component" value="Unassembled WGS sequence"/>
</dbReference>
<evidence type="ECO:0000256" key="7">
    <source>
        <dbReference type="ARBA" id="ARBA00007490"/>
    </source>
</evidence>
<evidence type="ECO:0000256" key="16">
    <source>
        <dbReference type="ARBA" id="ARBA00029570"/>
    </source>
</evidence>
<dbReference type="RefSeq" id="WP_188784903.1">
    <property type="nucleotide sequence ID" value="NZ_BMNI01000010.1"/>
</dbReference>
<proteinExistence type="inferred from homology"/>
<gene>
    <name evidence="18" type="ORF">GCM10011584_30640</name>
</gene>
<keyword evidence="13" id="KW-0418">Kinase</keyword>
<keyword evidence="12" id="KW-0547">Nucleotide-binding</keyword>
<dbReference type="Pfam" id="PF02283">
    <property type="entry name" value="CobU"/>
    <property type="match status" value="1"/>
</dbReference>
<evidence type="ECO:0000256" key="15">
    <source>
        <dbReference type="ARBA" id="ARBA00023134"/>
    </source>
</evidence>
<evidence type="ECO:0000313" key="18">
    <source>
        <dbReference type="EMBL" id="GGO92985.1"/>
    </source>
</evidence>
<name>A0ABQ2NCR3_9ACTN</name>
<evidence type="ECO:0000256" key="6">
    <source>
        <dbReference type="ARBA" id="ARBA00005159"/>
    </source>
</evidence>
<comment type="catalytic activity">
    <reaction evidence="2">
        <text>adenosylcob(III)inamide phosphate + GTP + H(+) = adenosylcob(III)inamide-GDP + diphosphate</text>
        <dbReference type="Rhea" id="RHEA:22712"/>
        <dbReference type="ChEBI" id="CHEBI:15378"/>
        <dbReference type="ChEBI" id="CHEBI:33019"/>
        <dbReference type="ChEBI" id="CHEBI:37565"/>
        <dbReference type="ChEBI" id="CHEBI:58502"/>
        <dbReference type="ChEBI" id="CHEBI:60487"/>
        <dbReference type="EC" id="2.7.7.62"/>
    </reaction>
</comment>
<dbReference type="PIRSF" id="PIRSF006135">
    <property type="entry name" value="CobU"/>
    <property type="match status" value="1"/>
</dbReference>